<keyword evidence="6 7" id="KW-0472">Membrane</keyword>
<dbReference type="GO" id="GO:0090374">
    <property type="term" value="P:oligopeptide export from mitochondrion"/>
    <property type="evidence" value="ECO:0007669"/>
    <property type="project" value="TreeGrafter"/>
</dbReference>
<dbReference type="CDD" id="cd18578">
    <property type="entry name" value="ABC_6TM_Pgp_ABCB1_D2_like"/>
    <property type="match status" value="1"/>
</dbReference>
<dbReference type="SUPFAM" id="SSF90123">
    <property type="entry name" value="ABC transporter transmembrane region"/>
    <property type="match status" value="1"/>
</dbReference>
<name>A0A4P9XVJ4_9FUNG</name>
<organism evidence="10 11">
    <name type="scientific">Thamnocephalis sphaerospora</name>
    <dbReference type="NCBI Taxonomy" id="78915"/>
    <lineage>
        <taxon>Eukaryota</taxon>
        <taxon>Fungi</taxon>
        <taxon>Fungi incertae sedis</taxon>
        <taxon>Zoopagomycota</taxon>
        <taxon>Zoopagomycotina</taxon>
        <taxon>Zoopagomycetes</taxon>
        <taxon>Zoopagales</taxon>
        <taxon>Sigmoideomycetaceae</taxon>
        <taxon>Thamnocephalis</taxon>
    </lineage>
</organism>
<dbReference type="PROSITE" id="PS50929">
    <property type="entry name" value="ABC_TM1F"/>
    <property type="match status" value="1"/>
</dbReference>
<dbReference type="PROSITE" id="PS50893">
    <property type="entry name" value="ABC_TRANSPORTER_2"/>
    <property type="match status" value="1"/>
</dbReference>
<evidence type="ECO:0000256" key="6">
    <source>
        <dbReference type="ARBA" id="ARBA00023136"/>
    </source>
</evidence>
<keyword evidence="11" id="KW-1185">Reference proteome</keyword>
<keyword evidence="3" id="KW-0547">Nucleotide-binding</keyword>
<comment type="subcellular location">
    <subcellularLocation>
        <location evidence="1">Membrane</location>
        <topology evidence="1">Multi-pass membrane protein</topology>
    </subcellularLocation>
</comment>
<sequence>MSLTMVNQPELLREKANFWALMVLVLANVSCLCRFAQGALFGRAGERLVGRLRVKALTNILRQRMEFFDRPENTPAMLTKTLALDPVRVPPIITEMWGEALLHLVTVATGMIIAVAKGWQFALLIVACFPTVSAVSELHVGGIMRLGKRSAKAFEKAVRIVIQSIPTFRMVTALGREKSFLAYFEAASEAPYKVAVRAAMVSSAGFALSQGLLIMIYAVSFGFGMSVVTDDGYTLRNMLVILFTIMFTITSGSTLMKLWGEYDDATNAALSVFRVMDAPAPQLPSEDQDDPYFVKGQITFRKVRFAFPTRPNIIIFRELSLRIRPGRLVAIVGATRAGKTALLGMIPRFYDADQGQVEVDEQDVAQWNVEKLRAGISLVEWDADLFGDTIGECLEYGAPNATRGDVVQAAAAIGIDSWCRSQPQGYDTVLSSLGSELDAQRRQLLVLARALVRRPKVLLLDDPTRNLDPDSETKFLEALKKSTRARGFEKRTTLIASGRISVTQHAATIVVMHQGRVVERGNHFDLLARRGYYYALACKQSVQRRVEPWDYMWSIGKKYVQTRSI</sequence>
<evidence type="ECO:0000256" key="2">
    <source>
        <dbReference type="ARBA" id="ARBA00022692"/>
    </source>
</evidence>
<dbReference type="Pfam" id="PF00664">
    <property type="entry name" value="ABC_membrane"/>
    <property type="match status" value="1"/>
</dbReference>
<keyword evidence="4" id="KW-0067">ATP-binding</keyword>
<dbReference type="InterPro" id="IPR039421">
    <property type="entry name" value="Type_1_exporter"/>
</dbReference>
<dbReference type="InterPro" id="IPR011527">
    <property type="entry name" value="ABC1_TM_dom"/>
</dbReference>
<reference evidence="11" key="1">
    <citation type="journal article" date="2018" name="Nat. Microbiol.">
        <title>Leveraging single-cell genomics to expand the fungal tree of life.</title>
        <authorList>
            <person name="Ahrendt S.R."/>
            <person name="Quandt C.A."/>
            <person name="Ciobanu D."/>
            <person name="Clum A."/>
            <person name="Salamov A."/>
            <person name="Andreopoulos B."/>
            <person name="Cheng J.F."/>
            <person name="Woyke T."/>
            <person name="Pelin A."/>
            <person name="Henrissat B."/>
            <person name="Reynolds N.K."/>
            <person name="Benny G.L."/>
            <person name="Smith M.E."/>
            <person name="James T.Y."/>
            <person name="Grigoriev I.V."/>
        </authorList>
    </citation>
    <scope>NUCLEOTIDE SEQUENCE [LARGE SCALE GENOMIC DNA]</scope>
    <source>
        <strain evidence="11">RSA 1356</strain>
    </source>
</reference>
<accession>A0A4P9XVJ4</accession>
<evidence type="ECO:0000256" key="4">
    <source>
        <dbReference type="ARBA" id="ARBA00022840"/>
    </source>
</evidence>
<feature type="domain" description="ABC transporter" evidence="8">
    <location>
        <begin position="298"/>
        <end position="539"/>
    </location>
</feature>
<evidence type="ECO:0000256" key="7">
    <source>
        <dbReference type="SAM" id="Phobius"/>
    </source>
</evidence>
<feature type="transmembrane region" description="Helical" evidence="7">
    <location>
        <begin position="121"/>
        <end position="140"/>
    </location>
</feature>
<evidence type="ECO:0000259" key="9">
    <source>
        <dbReference type="PROSITE" id="PS50929"/>
    </source>
</evidence>
<dbReference type="InterPro" id="IPR036640">
    <property type="entry name" value="ABC1_TM_sf"/>
</dbReference>
<dbReference type="Pfam" id="PF00005">
    <property type="entry name" value="ABC_tran"/>
    <property type="match status" value="1"/>
</dbReference>
<dbReference type="Proteomes" id="UP000271241">
    <property type="component" value="Unassembled WGS sequence"/>
</dbReference>
<gene>
    <name evidence="10" type="ORF">THASP1DRAFT_28192</name>
</gene>
<dbReference type="Gene3D" id="3.40.50.300">
    <property type="entry name" value="P-loop containing nucleotide triphosphate hydrolases"/>
    <property type="match status" value="1"/>
</dbReference>
<dbReference type="Gene3D" id="1.20.1560.10">
    <property type="entry name" value="ABC transporter type 1, transmembrane domain"/>
    <property type="match status" value="2"/>
</dbReference>
<evidence type="ECO:0000313" key="10">
    <source>
        <dbReference type="EMBL" id="RKP10042.1"/>
    </source>
</evidence>
<dbReference type="SUPFAM" id="SSF52540">
    <property type="entry name" value="P-loop containing nucleoside triphosphate hydrolases"/>
    <property type="match status" value="1"/>
</dbReference>
<dbReference type="PANTHER" id="PTHR43394:SF18">
    <property type="entry name" value="ABC TRANSPORTER B FAMILY MEMBER 11-LIKE"/>
    <property type="match status" value="1"/>
</dbReference>
<dbReference type="SMART" id="SM00382">
    <property type="entry name" value="AAA"/>
    <property type="match status" value="1"/>
</dbReference>
<dbReference type="InterPro" id="IPR027417">
    <property type="entry name" value="P-loop_NTPase"/>
</dbReference>
<feature type="transmembrane region" description="Helical" evidence="7">
    <location>
        <begin position="20"/>
        <end position="41"/>
    </location>
</feature>
<feature type="transmembrane region" description="Helical" evidence="7">
    <location>
        <begin position="198"/>
        <end position="219"/>
    </location>
</feature>
<dbReference type="OrthoDB" id="6500128at2759"/>
<dbReference type="AlphaFoldDB" id="A0A4P9XVJ4"/>
<evidence type="ECO:0000256" key="1">
    <source>
        <dbReference type="ARBA" id="ARBA00004141"/>
    </source>
</evidence>
<dbReference type="STRING" id="78915.A0A4P9XVJ4"/>
<dbReference type="InterPro" id="IPR003439">
    <property type="entry name" value="ABC_transporter-like_ATP-bd"/>
</dbReference>
<dbReference type="GO" id="GO:0016887">
    <property type="term" value="F:ATP hydrolysis activity"/>
    <property type="evidence" value="ECO:0007669"/>
    <property type="project" value="InterPro"/>
</dbReference>
<dbReference type="PANTHER" id="PTHR43394">
    <property type="entry name" value="ATP-DEPENDENT PERMEASE MDL1, MITOCHONDRIAL"/>
    <property type="match status" value="1"/>
</dbReference>
<evidence type="ECO:0000256" key="5">
    <source>
        <dbReference type="ARBA" id="ARBA00022989"/>
    </source>
</evidence>
<evidence type="ECO:0000256" key="3">
    <source>
        <dbReference type="ARBA" id="ARBA00022741"/>
    </source>
</evidence>
<dbReference type="EMBL" id="KZ992474">
    <property type="protein sequence ID" value="RKP10042.1"/>
    <property type="molecule type" value="Genomic_DNA"/>
</dbReference>
<proteinExistence type="predicted"/>
<keyword evidence="5 7" id="KW-1133">Transmembrane helix</keyword>
<protein>
    <submittedName>
        <fullName evidence="10">P-loop containing nucleoside triphosphate hydrolase protein</fullName>
    </submittedName>
</protein>
<dbReference type="GO" id="GO:0005524">
    <property type="term" value="F:ATP binding"/>
    <property type="evidence" value="ECO:0007669"/>
    <property type="project" value="UniProtKB-KW"/>
</dbReference>
<evidence type="ECO:0000313" key="11">
    <source>
        <dbReference type="Proteomes" id="UP000271241"/>
    </source>
</evidence>
<feature type="domain" description="ABC transmembrane type-1" evidence="9">
    <location>
        <begin position="1"/>
        <end position="264"/>
    </location>
</feature>
<dbReference type="GO" id="GO:0015421">
    <property type="term" value="F:ABC-type oligopeptide transporter activity"/>
    <property type="evidence" value="ECO:0007669"/>
    <property type="project" value="TreeGrafter"/>
</dbReference>
<feature type="transmembrane region" description="Helical" evidence="7">
    <location>
        <begin position="239"/>
        <end position="259"/>
    </location>
</feature>
<dbReference type="InterPro" id="IPR003593">
    <property type="entry name" value="AAA+_ATPase"/>
</dbReference>
<keyword evidence="2 7" id="KW-0812">Transmembrane</keyword>
<feature type="transmembrane region" description="Helical" evidence="7">
    <location>
        <begin position="96"/>
        <end position="115"/>
    </location>
</feature>
<keyword evidence="10" id="KW-0378">Hydrolase</keyword>
<dbReference type="GO" id="GO:0005743">
    <property type="term" value="C:mitochondrial inner membrane"/>
    <property type="evidence" value="ECO:0007669"/>
    <property type="project" value="TreeGrafter"/>
</dbReference>
<evidence type="ECO:0000259" key="8">
    <source>
        <dbReference type="PROSITE" id="PS50893"/>
    </source>
</evidence>